<evidence type="ECO:0000313" key="3">
    <source>
        <dbReference type="Proteomes" id="UP000182459"/>
    </source>
</evidence>
<sequence length="89" mass="9986">MSEETINIDKSHLAKKKACSYKNILGCICLVIILAIFCISEIAILLGIFMVFAIFYIIILSFGVIYISAAGIKKLSSHYQEKNKNIRNN</sequence>
<dbReference type="KEGG" id="fhi:FSC454_02125"/>
<feature type="transmembrane region" description="Helical" evidence="1">
    <location>
        <begin position="48"/>
        <end position="72"/>
    </location>
</feature>
<keyword evidence="3" id="KW-1185">Reference proteome</keyword>
<organism evidence="2 3">
    <name type="scientific">Francisella hispaniensis FSC454</name>
    <dbReference type="NCBI Taxonomy" id="1088883"/>
    <lineage>
        <taxon>Bacteria</taxon>
        <taxon>Pseudomonadati</taxon>
        <taxon>Pseudomonadota</taxon>
        <taxon>Gammaproteobacteria</taxon>
        <taxon>Thiotrichales</taxon>
        <taxon>Francisellaceae</taxon>
        <taxon>Francisella</taxon>
    </lineage>
</organism>
<keyword evidence="1" id="KW-0812">Transmembrane</keyword>
<evidence type="ECO:0000256" key="1">
    <source>
        <dbReference type="SAM" id="Phobius"/>
    </source>
</evidence>
<proteinExistence type="predicted"/>
<feature type="transmembrane region" description="Helical" evidence="1">
    <location>
        <begin position="21"/>
        <end position="42"/>
    </location>
</feature>
<reference evidence="2 3" key="1">
    <citation type="submission" date="2016-11" db="EMBL/GenBank/DDBJ databases">
        <authorList>
            <person name="Hagglund E."/>
            <person name="Bystrom M."/>
            <person name="Naslund J."/>
            <person name="Stenberg P."/>
            <person name="Sjodin A."/>
        </authorList>
    </citation>
    <scope>NUCLEOTIDE SEQUENCE [LARGE SCALE GENOMIC DNA]</scope>
    <source>
        <strain evidence="2 3">CCUG 58020</strain>
    </source>
</reference>
<keyword evidence="1" id="KW-0472">Membrane</keyword>
<dbReference type="AlphaFoldDB" id="A0AAC9J5L8"/>
<dbReference type="RefSeq" id="WP_066045503.1">
    <property type="nucleotide sequence ID" value="NZ_CP018093.1"/>
</dbReference>
<evidence type="ECO:0000313" key="2">
    <source>
        <dbReference type="EMBL" id="APD50028.1"/>
    </source>
</evidence>
<gene>
    <name evidence="2" type="ORF">FSC454_02125</name>
</gene>
<dbReference type="EMBL" id="CP018093">
    <property type="protein sequence ID" value="APD50028.1"/>
    <property type="molecule type" value="Genomic_DNA"/>
</dbReference>
<dbReference type="Proteomes" id="UP000182459">
    <property type="component" value="Chromosome"/>
</dbReference>
<protein>
    <submittedName>
        <fullName evidence="2">Uncharacterized protein</fullName>
    </submittedName>
</protein>
<name>A0AAC9J5L8_9GAMM</name>
<accession>A0AAC9J5L8</accession>
<keyword evidence="1" id="KW-1133">Transmembrane helix</keyword>